<dbReference type="InterPro" id="IPR001296">
    <property type="entry name" value="Glyco_trans_1"/>
</dbReference>
<gene>
    <name evidence="3" type="ORF">UR38_C0001G0165</name>
</gene>
<accession>A0A0F9ZVX6</accession>
<feature type="domain" description="Glycosyl transferase family 1" evidence="2">
    <location>
        <begin position="208"/>
        <end position="352"/>
    </location>
</feature>
<protein>
    <submittedName>
        <fullName evidence="3">Glycosyl transferase group 1</fullName>
    </submittedName>
</protein>
<dbReference type="Proteomes" id="UP000033995">
    <property type="component" value="Unassembled WGS sequence"/>
</dbReference>
<sequence>MNGINLDNLKIALVYDRVNKFGGAERVLLSLHEMFPNAPLYTSVYNELSASWAHDFPKIYTTFLQKIPFLKNNHELIGWLMPLAFETFDFSNYDLVISVTSEAAKGIITGTNTLHVCYCLTPTRYLWSARDFYFNNPPKKFNIFPFFKIFAKPFVGYLEKWDSIASTRPDKMIAISTEVKSRIKKYYKRNSEIIYPPCDLPRKVMGSSKGKYYFIHGRFEPYKRLDLVIDVFNDLELRLVVSGSGSEFLRLQRKANQNIKFVYKPSDNQLPDLYKNAMAFLMPQEEDFGITSVEAQSFGVPVIAYNKGGAIDTVIPDKTGVLFNSQTKEILKQAIAKFDTMRFNNIDLINNAKIFSKERFKRELQRSLVRSYLSWRWGDKTLA</sequence>
<name>A0A0F9ZVX6_9BACT</name>
<comment type="caution">
    <text evidence="3">The sequence shown here is derived from an EMBL/GenBank/DDBJ whole genome shotgun (WGS) entry which is preliminary data.</text>
</comment>
<evidence type="ECO:0000259" key="2">
    <source>
        <dbReference type="Pfam" id="PF00534"/>
    </source>
</evidence>
<evidence type="ECO:0000256" key="1">
    <source>
        <dbReference type="ARBA" id="ARBA00022679"/>
    </source>
</evidence>
<dbReference type="AlphaFoldDB" id="A0A0F9ZVX6"/>
<dbReference type="Pfam" id="PF00534">
    <property type="entry name" value="Glycos_transf_1"/>
    <property type="match status" value="1"/>
</dbReference>
<dbReference type="GO" id="GO:0016757">
    <property type="term" value="F:glycosyltransferase activity"/>
    <property type="evidence" value="ECO:0007669"/>
    <property type="project" value="InterPro"/>
</dbReference>
<dbReference type="EMBL" id="LBOZ01000001">
    <property type="protein sequence ID" value="KKP48369.1"/>
    <property type="molecule type" value="Genomic_DNA"/>
</dbReference>
<evidence type="ECO:0000313" key="4">
    <source>
        <dbReference type="Proteomes" id="UP000033995"/>
    </source>
</evidence>
<dbReference type="SUPFAM" id="SSF53756">
    <property type="entry name" value="UDP-Glycosyltransferase/glycogen phosphorylase"/>
    <property type="match status" value="1"/>
</dbReference>
<reference evidence="3 4" key="1">
    <citation type="journal article" date="2015" name="Nature">
        <title>rRNA introns, odd ribosomes, and small enigmatic genomes across a large radiation of phyla.</title>
        <authorList>
            <person name="Brown C.T."/>
            <person name="Hug L.A."/>
            <person name="Thomas B.C."/>
            <person name="Sharon I."/>
            <person name="Castelle C.J."/>
            <person name="Singh A."/>
            <person name="Wilkins M.J."/>
            <person name="Williams K.H."/>
            <person name="Banfield J.F."/>
        </authorList>
    </citation>
    <scope>NUCLEOTIDE SEQUENCE [LARGE SCALE GENOMIC DNA]</scope>
</reference>
<dbReference type="PANTHER" id="PTHR46401:SF2">
    <property type="entry name" value="GLYCOSYLTRANSFERASE WBBK-RELATED"/>
    <property type="match status" value="1"/>
</dbReference>
<dbReference type="Gene3D" id="3.40.50.2000">
    <property type="entry name" value="Glycogen Phosphorylase B"/>
    <property type="match status" value="2"/>
</dbReference>
<organism evidence="3 4">
    <name type="scientific">Candidatus Woesebacteria bacterium GW2011_GWA2_33_28</name>
    <dbReference type="NCBI Taxonomy" id="1618561"/>
    <lineage>
        <taxon>Bacteria</taxon>
        <taxon>Candidatus Woeseibacteriota</taxon>
    </lineage>
</organism>
<dbReference type="PANTHER" id="PTHR46401">
    <property type="entry name" value="GLYCOSYLTRANSFERASE WBBK-RELATED"/>
    <property type="match status" value="1"/>
</dbReference>
<keyword evidence="1 3" id="KW-0808">Transferase</keyword>
<proteinExistence type="predicted"/>
<evidence type="ECO:0000313" key="3">
    <source>
        <dbReference type="EMBL" id="KKP48369.1"/>
    </source>
</evidence>